<dbReference type="Gene3D" id="3.40.50.2300">
    <property type="match status" value="1"/>
</dbReference>
<dbReference type="SMART" id="SM00388">
    <property type="entry name" value="HisKA"/>
    <property type="match status" value="1"/>
</dbReference>
<dbReference type="CDD" id="cd17546">
    <property type="entry name" value="REC_hyHK_CKI1_RcsC-like"/>
    <property type="match status" value="1"/>
</dbReference>
<dbReference type="SUPFAM" id="SSF55785">
    <property type="entry name" value="PYP-like sensor domain (PAS domain)"/>
    <property type="match status" value="1"/>
</dbReference>
<dbReference type="InterPro" id="IPR001789">
    <property type="entry name" value="Sig_transdc_resp-reg_receiver"/>
</dbReference>
<dbReference type="InterPro" id="IPR000014">
    <property type="entry name" value="PAS"/>
</dbReference>
<dbReference type="Pfam" id="PF02518">
    <property type="entry name" value="HATPase_c"/>
    <property type="match status" value="1"/>
</dbReference>
<dbReference type="EMBL" id="SSND01000004">
    <property type="protein sequence ID" value="THD82313.1"/>
    <property type="molecule type" value="Genomic_DNA"/>
</dbReference>
<keyword evidence="14" id="KW-1185">Reference proteome</keyword>
<dbReference type="InterPro" id="IPR003661">
    <property type="entry name" value="HisK_dim/P_dom"/>
</dbReference>
<keyword evidence="6" id="KW-0902">Two-component regulatory system</keyword>
<keyword evidence="8" id="KW-0472">Membrane</keyword>
<evidence type="ECO:0000256" key="8">
    <source>
        <dbReference type="SAM" id="Phobius"/>
    </source>
</evidence>
<dbReference type="AlphaFoldDB" id="A0A4S3MKM2"/>
<dbReference type="PROSITE" id="PS50113">
    <property type="entry name" value="PAC"/>
    <property type="match status" value="1"/>
</dbReference>
<proteinExistence type="predicted"/>
<dbReference type="GO" id="GO:0000155">
    <property type="term" value="F:phosphorelay sensor kinase activity"/>
    <property type="evidence" value="ECO:0007669"/>
    <property type="project" value="InterPro"/>
</dbReference>
<dbReference type="InterPro" id="IPR004358">
    <property type="entry name" value="Sig_transdc_His_kin-like_C"/>
</dbReference>
<dbReference type="InterPro" id="IPR036890">
    <property type="entry name" value="HATPase_C_sf"/>
</dbReference>
<dbReference type="PROSITE" id="PS50109">
    <property type="entry name" value="HIS_KIN"/>
    <property type="match status" value="1"/>
</dbReference>
<dbReference type="CDD" id="cd16922">
    <property type="entry name" value="HATPase_EvgS-ArcB-TorS-like"/>
    <property type="match status" value="1"/>
</dbReference>
<evidence type="ECO:0000256" key="1">
    <source>
        <dbReference type="ARBA" id="ARBA00000085"/>
    </source>
</evidence>
<reference evidence="13 14" key="1">
    <citation type="submission" date="2019-04" db="EMBL/GenBank/DDBJ databases">
        <title>Draft genome sequence of Gemmobacter aestuarii sp. nov.</title>
        <authorList>
            <person name="Hameed A."/>
            <person name="Lin S.-Y."/>
            <person name="Shahina M."/>
            <person name="Lai W.-A."/>
            <person name="Young C.-C."/>
        </authorList>
    </citation>
    <scope>NUCLEOTIDE SEQUENCE [LARGE SCALE GENOMIC DNA]</scope>
    <source>
        <strain evidence="13 14">CC-PW-75</strain>
    </source>
</reference>
<dbReference type="Gene3D" id="3.30.450.20">
    <property type="entry name" value="PAS domain"/>
    <property type="match status" value="1"/>
</dbReference>
<dbReference type="Pfam" id="PF00072">
    <property type="entry name" value="Response_reg"/>
    <property type="match status" value="1"/>
</dbReference>
<feature type="modified residue" description="4-aspartylphosphate" evidence="7">
    <location>
        <position position="637"/>
    </location>
</feature>
<evidence type="ECO:0000259" key="12">
    <source>
        <dbReference type="PROSITE" id="PS50113"/>
    </source>
</evidence>
<keyword evidence="5" id="KW-0418">Kinase</keyword>
<dbReference type="InterPro" id="IPR013767">
    <property type="entry name" value="PAS_fold"/>
</dbReference>
<dbReference type="PROSITE" id="PS50112">
    <property type="entry name" value="PAS"/>
    <property type="match status" value="1"/>
</dbReference>
<keyword evidence="8" id="KW-1133">Transmembrane helix</keyword>
<comment type="catalytic activity">
    <reaction evidence="1">
        <text>ATP + protein L-histidine = ADP + protein N-phospho-L-histidine.</text>
        <dbReference type="EC" id="2.7.13.3"/>
    </reaction>
</comment>
<feature type="domain" description="PAC" evidence="12">
    <location>
        <begin position="277"/>
        <end position="327"/>
    </location>
</feature>
<dbReference type="PROSITE" id="PS50110">
    <property type="entry name" value="RESPONSE_REGULATORY"/>
    <property type="match status" value="1"/>
</dbReference>
<dbReference type="EC" id="2.7.13.3" evidence="2"/>
<dbReference type="InterPro" id="IPR036097">
    <property type="entry name" value="HisK_dim/P_sf"/>
</dbReference>
<dbReference type="OrthoDB" id="9801651at2"/>
<dbReference type="Proteomes" id="UP000309450">
    <property type="component" value="Unassembled WGS sequence"/>
</dbReference>
<keyword evidence="4" id="KW-0808">Transferase</keyword>
<feature type="domain" description="Histidine kinase" evidence="9">
    <location>
        <begin position="345"/>
        <end position="565"/>
    </location>
</feature>
<dbReference type="Gene3D" id="1.20.120.160">
    <property type="entry name" value="HPT domain"/>
    <property type="match status" value="1"/>
</dbReference>
<evidence type="ECO:0000256" key="5">
    <source>
        <dbReference type="ARBA" id="ARBA00022777"/>
    </source>
</evidence>
<dbReference type="FunFam" id="3.30.565.10:FF:000010">
    <property type="entry name" value="Sensor histidine kinase RcsC"/>
    <property type="match status" value="1"/>
</dbReference>
<dbReference type="SMART" id="SM00387">
    <property type="entry name" value="HATPase_c"/>
    <property type="match status" value="1"/>
</dbReference>
<sequence length="821" mass="88527">MICATATILLLSLELSRRLHAIQEAPTDNLQWNVTQIELDAALLENAILVASATPSGSLDDLRRRFDMLYSRAATVERGAMLQRLGLVDEAQPLIERLREYLSGTVVLIDGNDEGLRASLALVRDETQALRRDLRFMAIRVIDANAARQDARRAELFTAVRNTALAGTVLLLLLASLLLIVHRLNRQAADRAREILRITNVQKATVGTSLDAIVVVDLDGLVLEFNPAAERMFGYPRSEALGRPLAALIIPERHVAAHDAGMQRMRNGGAPHVVDQGRVEMTARARSGGEFPVELSIASAQGPSGKIFIGVLRDISEARAAQSALIDARDKATAAERTKTDFIAVMSHEMRTPLNGMMAALDIIGRDGLNPRQDRFLTIAKDASRQLLRHVNDVLDISRIEAGGAPILQEAIDIEALLASLTEPLRQQAAQQGTTITLDLPAPLPPVLGDPFRLGQIVQNLISNAIKFTEDGTITVTATAQAREGGTLMVELAVRDTGIGIHACDHKRIFEDFVMVDPSFGRKVGGTGLGLAISRRLARAMGGDVTVTSAPGQGSTFTLRLPLSRAESSRPQYTPPPMPVTQLDRPLSVLVVEDNPTNRMVLEEMLTALGHSVDLAVDGAEGVAKARARAYDLVLMDLSMPRIDGWTATALIREDGASRTSRILAVTAHALTRDDPRFPTSGFDGLLTKPLTMEDLTAAAIAPDADPVPDPIRDADPVLLDDARMRDLARLGEGSMHRMLDQARHDLSRCIAAAVAATADPETCASHLHEAAGVAALIGARRLHALLQQGEQDCKSADRTELEATCTAIASAWSETERSLS</sequence>
<dbReference type="PRINTS" id="PR00344">
    <property type="entry name" value="BCTRLSENSOR"/>
</dbReference>
<evidence type="ECO:0000313" key="14">
    <source>
        <dbReference type="Proteomes" id="UP000309450"/>
    </source>
</evidence>
<dbReference type="Gene3D" id="1.10.287.130">
    <property type="match status" value="1"/>
</dbReference>
<evidence type="ECO:0000259" key="9">
    <source>
        <dbReference type="PROSITE" id="PS50109"/>
    </source>
</evidence>
<evidence type="ECO:0000256" key="3">
    <source>
        <dbReference type="ARBA" id="ARBA00022553"/>
    </source>
</evidence>
<evidence type="ECO:0000256" key="7">
    <source>
        <dbReference type="PROSITE-ProRule" id="PRU00169"/>
    </source>
</evidence>
<dbReference type="PANTHER" id="PTHR43047">
    <property type="entry name" value="TWO-COMPONENT HISTIDINE PROTEIN KINASE"/>
    <property type="match status" value="1"/>
</dbReference>
<feature type="domain" description="PAS" evidence="11">
    <location>
        <begin position="211"/>
        <end position="269"/>
    </location>
</feature>
<organism evidence="13 14">
    <name type="scientific">Aliigemmobacter aestuarii</name>
    <dbReference type="NCBI Taxonomy" id="1445661"/>
    <lineage>
        <taxon>Bacteria</taxon>
        <taxon>Pseudomonadati</taxon>
        <taxon>Pseudomonadota</taxon>
        <taxon>Alphaproteobacteria</taxon>
        <taxon>Rhodobacterales</taxon>
        <taxon>Paracoccaceae</taxon>
        <taxon>Aliigemmobacter</taxon>
    </lineage>
</organism>
<dbReference type="InterPro" id="IPR005467">
    <property type="entry name" value="His_kinase_dom"/>
</dbReference>
<dbReference type="GO" id="GO:0006355">
    <property type="term" value="P:regulation of DNA-templated transcription"/>
    <property type="evidence" value="ECO:0007669"/>
    <property type="project" value="InterPro"/>
</dbReference>
<name>A0A4S3MKM2_9RHOB</name>
<dbReference type="InterPro" id="IPR035965">
    <property type="entry name" value="PAS-like_dom_sf"/>
</dbReference>
<dbReference type="SUPFAM" id="SSF55874">
    <property type="entry name" value="ATPase domain of HSP90 chaperone/DNA topoisomerase II/histidine kinase"/>
    <property type="match status" value="1"/>
</dbReference>
<evidence type="ECO:0000256" key="6">
    <source>
        <dbReference type="ARBA" id="ARBA00023012"/>
    </source>
</evidence>
<dbReference type="RefSeq" id="WP_136395421.1">
    <property type="nucleotide sequence ID" value="NZ_SSND01000004.1"/>
</dbReference>
<dbReference type="InterPro" id="IPR003594">
    <property type="entry name" value="HATPase_dom"/>
</dbReference>
<evidence type="ECO:0000256" key="2">
    <source>
        <dbReference type="ARBA" id="ARBA00012438"/>
    </source>
</evidence>
<dbReference type="PANTHER" id="PTHR43047:SF64">
    <property type="entry name" value="HISTIDINE KINASE CONTAINING CHEY-HOMOLOGOUS RECEIVER DOMAIN AND PAS DOMAIN-RELATED"/>
    <property type="match status" value="1"/>
</dbReference>
<dbReference type="CDD" id="cd00130">
    <property type="entry name" value="PAS"/>
    <property type="match status" value="1"/>
</dbReference>
<evidence type="ECO:0000256" key="4">
    <source>
        <dbReference type="ARBA" id="ARBA00022679"/>
    </source>
</evidence>
<feature type="domain" description="Response regulatory" evidence="10">
    <location>
        <begin position="588"/>
        <end position="704"/>
    </location>
</feature>
<dbReference type="InterPro" id="IPR036641">
    <property type="entry name" value="HPT_dom_sf"/>
</dbReference>
<evidence type="ECO:0000313" key="13">
    <source>
        <dbReference type="EMBL" id="THD82313.1"/>
    </source>
</evidence>
<feature type="transmembrane region" description="Helical" evidence="8">
    <location>
        <begin position="163"/>
        <end position="181"/>
    </location>
</feature>
<evidence type="ECO:0000259" key="11">
    <source>
        <dbReference type="PROSITE" id="PS50112"/>
    </source>
</evidence>
<dbReference type="Pfam" id="PF00989">
    <property type="entry name" value="PAS"/>
    <property type="match status" value="1"/>
</dbReference>
<dbReference type="Pfam" id="PF00512">
    <property type="entry name" value="HisKA"/>
    <property type="match status" value="1"/>
</dbReference>
<protein>
    <recommendedName>
        <fullName evidence="2">histidine kinase</fullName>
        <ecNumber evidence="2">2.7.13.3</ecNumber>
    </recommendedName>
</protein>
<dbReference type="SUPFAM" id="SSF47384">
    <property type="entry name" value="Homodimeric domain of signal transducing histidine kinase"/>
    <property type="match status" value="1"/>
</dbReference>
<comment type="caution">
    <text evidence="13">The sequence shown here is derived from an EMBL/GenBank/DDBJ whole genome shotgun (WGS) entry which is preliminary data.</text>
</comment>
<dbReference type="Gene3D" id="3.30.565.10">
    <property type="entry name" value="Histidine kinase-like ATPase, C-terminal domain"/>
    <property type="match status" value="1"/>
</dbReference>
<dbReference type="NCBIfam" id="TIGR00229">
    <property type="entry name" value="sensory_box"/>
    <property type="match status" value="1"/>
</dbReference>
<keyword evidence="8" id="KW-0812">Transmembrane</keyword>
<evidence type="ECO:0000259" key="10">
    <source>
        <dbReference type="PROSITE" id="PS50110"/>
    </source>
</evidence>
<dbReference type="SUPFAM" id="SSF47226">
    <property type="entry name" value="Histidine-containing phosphotransfer domain, HPT domain"/>
    <property type="match status" value="1"/>
</dbReference>
<dbReference type="SMART" id="SM00091">
    <property type="entry name" value="PAS"/>
    <property type="match status" value="1"/>
</dbReference>
<dbReference type="CDD" id="cd00082">
    <property type="entry name" value="HisKA"/>
    <property type="match status" value="1"/>
</dbReference>
<dbReference type="SUPFAM" id="SSF52172">
    <property type="entry name" value="CheY-like"/>
    <property type="match status" value="1"/>
</dbReference>
<accession>A0A4S3MKM2</accession>
<dbReference type="InterPro" id="IPR011006">
    <property type="entry name" value="CheY-like_superfamily"/>
</dbReference>
<dbReference type="InterPro" id="IPR000700">
    <property type="entry name" value="PAS-assoc_C"/>
</dbReference>
<gene>
    <name evidence="13" type="ORF">E7811_14710</name>
</gene>
<keyword evidence="3 7" id="KW-0597">Phosphoprotein</keyword>
<dbReference type="SMART" id="SM00448">
    <property type="entry name" value="REC"/>
    <property type="match status" value="1"/>
</dbReference>